<name>A0AAW1VVX5_RUBAR</name>
<dbReference type="EMBL" id="JBEDUW010000007">
    <property type="protein sequence ID" value="KAK9910987.1"/>
    <property type="molecule type" value="Genomic_DNA"/>
</dbReference>
<evidence type="ECO:0000313" key="2">
    <source>
        <dbReference type="EMBL" id="KAK9910987.1"/>
    </source>
</evidence>
<dbReference type="AlphaFoldDB" id="A0AAW1VVX5"/>
<dbReference type="Proteomes" id="UP001457282">
    <property type="component" value="Unassembled WGS sequence"/>
</dbReference>
<feature type="compositionally biased region" description="Basic and acidic residues" evidence="1">
    <location>
        <begin position="65"/>
        <end position="82"/>
    </location>
</feature>
<gene>
    <name evidence="2" type="ORF">M0R45_034917</name>
</gene>
<organism evidence="2 3">
    <name type="scientific">Rubus argutus</name>
    <name type="common">Southern blackberry</name>
    <dbReference type="NCBI Taxonomy" id="59490"/>
    <lineage>
        <taxon>Eukaryota</taxon>
        <taxon>Viridiplantae</taxon>
        <taxon>Streptophyta</taxon>
        <taxon>Embryophyta</taxon>
        <taxon>Tracheophyta</taxon>
        <taxon>Spermatophyta</taxon>
        <taxon>Magnoliopsida</taxon>
        <taxon>eudicotyledons</taxon>
        <taxon>Gunneridae</taxon>
        <taxon>Pentapetalae</taxon>
        <taxon>rosids</taxon>
        <taxon>fabids</taxon>
        <taxon>Rosales</taxon>
        <taxon>Rosaceae</taxon>
        <taxon>Rosoideae</taxon>
        <taxon>Rosoideae incertae sedis</taxon>
        <taxon>Rubus</taxon>
    </lineage>
</organism>
<comment type="caution">
    <text evidence="2">The sequence shown here is derived from an EMBL/GenBank/DDBJ whole genome shotgun (WGS) entry which is preliminary data.</text>
</comment>
<proteinExistence type="predicted"/>
<sequence length="82" mass="9455">MGGGEIRRKEKGGRNWRGREGGSTGLVVDGRWLLGVEGKRRGEERKKERKKKKQRKKKKKKKERKGTGREGRGRRGRKGEAK</sequence>
<feature type="compositionally biased region" description="Basic and acidic residues" evidence="1">
    <location>
        <begin position="37"/>
        <end position="46"/>
    </location>
</feature>
<evidence type="ECO:0000256" key="1">
    <source>
        <dbReference type="SAM" id="MobiDB-lite"/>
    </source>
</evidence>
<accession>A0AAW1VVX5</accession>
<feature type="region of interest" description="Disordered" evidence="1">
    <location>
        <begin position="1"/>
        <end position="82"/>
    </location>
</feature>
<keyword evidence="3" id="KW-1185">Reference proteome</keyword>
<feature type="compositionally biased region" description="Basic residues" evidence="1">
    <location>
        <begin position="47"/>
        <end position="64"/>
    </location>
</feature>
<protein>
    <submittedName>
        <fullName evidence="2">Uncharacterized protein</fullName>
    </submittedName>
</protein>
<reference evidence="2 3" key="1">
    <citation type="journal article" date="2023" name="G3 (Bethesda)">
        <title>A chromosome-length genome assembly and annotation of blackberry (Rubus argutus, cv. 'Hillquist').</title>
        <authorList>
            <person name="Bruna T."/>
            <person name="Aryal R."/>
            <person name="Dudchenko O."/>
            <person name="Sargent D.J."/>
            <person name="Mead D."/>
            <person name="Buti M."/>
            <person name="Cavallini A."/>
            <person name="Hytonen T."/>
            <person name="Andres J."/>
            <person name="Pham M."/>
            <person name="Weisz D."/>
            <person name="Mascagni F."/>
            <person name="Usai G."/>
            <person name="Natali L."/>
            <person name="Bassil N."/>
            <person name="Fernandez G.E."/>
            <person name="Lomsadze A."/>
            <person name="Armour M."/>
            <person name="Olukolu B."/>
            <person name="Poorten T."/>
            <person name="Britton C."/>
            <person name="Davik J."/>
            <person name="Ashrafi H."/>
            <person name="Aiden E.L."/>
            <person name="Borodovsky M."/>
            <person name="Worthington M."/>
        </authorList>
    </citation>
    <scope>NUCLEOTIDE SEQUENCE [LARGE SCALE GENOMIC DNA]</scope>
    <source>
        <strain evidence="2">PI 553951</strain>
    </source>
</reference>
<evidence type="ECO:0000313" key="3">
    <source>
        <dbReference type="Proteomes" id="UP001457282"/>
    </source>
</evidence>